<evidence type="ECO:0000256" key="6">
    <source>
        <dbReference type="PIRSR" id="PIRSR000149-3"/>
    </source>
</evidence>
<evidence type="ECO:0000256" key="1">
    <source>
        <dbReference type="ARBA" id="ARBA00007406"/>
    </source>
</evidence>
<evidence type="ECO:0000313" key="11">
    <source>
        <dbReference type="EMBL" id="AJA89907.1"/>
    </source>
</evidence>
<dbReference type="PIRSF" id="PIRSF000149">
    <property type="entry name" value="GAP_DH"/>
    <property type="match status" value="1"/>
</dbReference>
<feature type="binding site" evidence="5">
    <location>
        <position position="183"/>
    </location>
    <ligand>
        <name>D-glyceraldehyde 3-phosphate</name>
        <dbReference type="ChEBI" id="CHEBI:59776"/>
    </ligand>
</feature>
<name>A0A0A7V0Z8_9SPIR</name>
<dbReference type="HOGENOM" id="CLU_030140_0_2_12"/>
<keyword evidence="12" id="KW-1185">Reference proteome</keyword>
<dbReference type="PRINTS" id="PR00078">
    <property type="entry name" value="G3PDHDRGNASE"/>
</dbReference>
<feature type="site" description="Activates thiol group during catalysis" evidence="7">
    <location>
        <position position="180"/>
    </location>
</feature>
<evidence type="ECO:0000256" key="2">
    <source>
        <dbReference type="ARBA" id="ARBA00011881"/>
    </source>
</evidence>
<dbReference type="CDD" id="cd18126">
    <property type="entry name" value="GAPDH_I_C"/>
    <property type="match status" value="1"/>
</dbReference>
<feature type="binding site" evidence="6">
    <location>
        <position position="318"/>
    </location>
    <ligand>
        <name>NAD(+)</name>
        <dbReference type="ChEBI" id="CHEBI:57540"/>
    </ligand>
</feature>
<feature type="binding site" evidence="5">
    <location>
        <position position="234"/>
    </location>
    <ligand>
        <name>D-glyceraldehyde 3-phosphate</name>
        <dbReference type="ChEBI" id="CHEBI:59776"/>
    </ligand>
</feature>
<dbReference type="Pfam" id="PF00044">
    <property type="entry name" value="Gp_dh_N"/>
    <property type="match status" value="1"/>
</dbReference>
<evidence type="ECO:0000256" key="8">
    <source>
        <dbReference type="RuleBase" id="RU000397"/>
    </source>
</evidence>
<dbReference type="GO" id="GO:0050661">
    <property type="term" value="F:NADP binding"/>
    <property type="evidence" value="ECO:0007669"/>
    <property type="project" value="InterPro"/>
</dbReference>
<evidence type="ECO:0000256" key="7">
    <source>
        <dbReference type="PIRSR" id="PIRSR000149-4"/>
    </source>
</evidence>
<feature type="binding site" evidence="5">
    <location>
        <begin position="211"/>
        <end position="212"/>
    </location>
    <ligand>
        <name>D-glyceraldehyde 3-phosphate</name>
        <dbReference type="ChEBI" id="CHEBI:59776"/>
    </ligand>
</feature>
<dbReference type="STRING" id="1245910.OY14_00275"/>
<dbReference type="Gene3D" id="3.30.360.10">
    <property type="entry name" value="Dihydrodipicolinate Reductase, domain 2"/>
    <property type="match status" value="1"/>
</dbReference>
<gene>
    <name evidence="11" type="ORF">OY14_00275</name>
</gene>
<feature type="binding site" evidence="6">
    <location>
        <position position="31"/>
    </location>
    <ligand>
        <name>NAD(+)</name>
        <dbReference type="ChEBI" id="CHEBI:57540"/>
    </ligand>
</feature>
<evidence type="ECO:0000256" key="4">
    <source>
        <dbReference type="PIRSR" id="PIRSR000149-1"/>
    </source>
</evidence>
<keyword evidence="6" id="KW-0547">Nucleotide-binding</keyword>
<accession>A0A0A7V0Z8</accession>
<dbReference type="AlphaFoldDB" id="A0A0A7V0Z8"/>
<reference evidence="11 12" key="1">
    <citation type="journal article" date="2015" name="Genome Announc.">
        <title>Genome Sequence of Borrelia chilensis VA1, a South American Member of the Lyme Borreliosis Group.</title>
        <authorList>
            <person name="Huang W."/>
            <person name="Ojaimi C."/>
            <person name="Fallon J.T."/>
            <person name="Travisany D."/>
            <person name="Maass A."/>
            <person name="Ivanova L."/>
            <person name="Tomova A."/>
            <person name="Gonzalez-Acuna D."/>
            <person name="Godfrey H.P."/>
            <person name="Cabello F.C."/>
        </authorList>
    </citation>
    <scope>NUCLEOTIDE SEQUENCE [LARGE SCALE GENOMIC DNA]</scope>
    <source>
        <strain evidence="11 12">VA1</strain>
    </source>
</reference>
<proteinExistence type="inferred from homology"/>
<feature type="binding site" evidence="5">
    <location>
        <begin position="152"/>
        <end position="154"/>
    </location>
    <ligand>
        <name>D-glyceraldehyde 3-phosphate</name>
        <dbReference type="ChEBI" id="CHEBI:59776"/>
    </ligand>
</feature>
<keyword evidence="6" id="KW-0520">NAD</keyword>
<protein>
    <recommendedName>
        <fullName evidence="9">Glyceraldehyde-3-phosphate dehydrogenase</fullName>
        <ecNumber evidence="9">1.2.1.-</ecNumber>
    </recommendedName>
</protein>
<dbReference type="GO" id="GO:0051287">
    <property type="term" value="F:NAD binding"/>
    <property type="evidence" value="ECO:0007669"/>
    <property type="project" value="InterPro"/>
</dbReference>
<dbReference type="InterPro" id="IPR020828">
    <property type="entry name" value="GlycerAld_3-P_DH_NAD(P)-bd"/>
</dbReference>
<dbReference type="NCBIfam" id="TIGR01534">
    <property type="entry name" value="GAPDH-I"/>
    <property type="match status" value="1"/>
</dbReference>
<dbReference type="SUPFAM" id="SSF55347">
    <property type="entry name" value="Glyceraldehyde-3-phosphate dehydrogenase-like, C-terminal domain"/>
    <property type="match status" value="1"/>
</dbReference>
<dbReference type="GO" id="GO:0006006">
    <property type="term" value="P:glucose metabolic process"/>
    <property type="evidence" value="ECO:0007669"/>
    <property type="project" value="InterPro"/>
</dbReference>
<dbReference type="Gene3D" id="3.40.50.720">
    <property type="entry name" value="NAD(P)-binding Rossmann-like Domain"/>
    <property type="match status" value="1"/>
</dbReference>
<dbReference type="InterPro" id="IPR020831">
    <property type="entry name" value="GlycerAld/Erythrose_P_DH"/>
</dbReference>
<evidence type="ECO:0000259" key="10">
    <source>
        <dbReference type="SMART" id="SM00846"/>
    </source>
</evidence>
<dbReference type="EC" id="1.2.1.-" evidence="9"/>
<feature type="binding site" evidence="6">
    <location>
        <begin position="10"/>
        <end position="11"/>
    </location>
    <ligand>
        <name>NAD(+)</name>
        <dbReference type="ChEBI" id="CHEBI:57540"/>
    </ligand>
</feature>
<dbReference type="InterPro" id="IPR020829">
    <property type="entry name" value="GlycerAld_3-P_DH_cat"/>
</dbReference>
<dbReference type="SMART" id="SM00846">
    <property type="entry name" value="Gp_dh_N"/>
    <property type="match status" value="1"/>
</dbReference>
<organism evidence="11 12">
    <name type="scientific">Borreliella chilensis</name>
    <dbReference type="NCBI Taxonomy" id="1245910"/>
    <lineage>
        <taxon>Bacteria</taxon>
        <taxon>Pseudomonadati</taxon>
        <taxon>Spirochaetota</taxon>
        <taxon>Spirochaetia</taxon>
        <taxon>Spirochaetales</taxon>
        <taxon>Borreliaceae</taxon>
        <taxon>Borreliella</taxon>
    </lineage>
</organism>
<dbReference type="InterPro" id="IPR020830">
    <property type="entry name" value="GlycerAld_3-P_DH_AS"/>
</dbReference>
<dbReference type="GO" id="GO:0016620">
    <property type="term" value="F:oxidoreductase activity, acting on the aldehyde or oxo group of donors, NAD or NADP as acceptor"/>
    <property type="evidence" value="ECO:0007669"/>
    <property type="project" value="InterPro"/>
</dbReference>
<dbReference type="Pfam" id="PF02800">
    <property type="entry name" value="Gp_dh_C"/>
    <property type="match status" value="1"/>
</dbReference>
<evidence type="ECO:0000256" key="5">
    <source>
        <dbReference type="PIRSR" id="PIRSR000149-2"/>
    </source>
</evidence>
<sequence length="335" mass="36265">MKLAINGFGRIGRNVFKIAFERGIDIVAINDLTDPKTLAHLLKYDSTFGVYNKKIESRDGAIVVDGREIKIIAERDPKNLPWGKLGIDVVIESTGVFSSATSDRGGYLDHVDHAGAKKVILTVPAKDEIKTIVLGVNDHDINSNLKAVSNASCTTNCLAPLAKVLHESFGIEQGLMTTVHAYTNDQRILDLPHSDLRRARAAALSIIPTSTGAAKAVGLVLPELKGKLNGTSMRVPVPTGSIVDLTVQLKKRDVTKEEINYALKKASETSGLKGILGYTEDPIVSSDIKGNSHSSIVDSLETMVLENGFAKVLSWYDNEFGYSTRVVDLAQKLVK</sequence>
<dbReference type="FunFam" id="3.30.360.10:FF:000002">
    <property type="entry name" value="Glyceraldehyde-3-phosphate dehydrogenase"/>
    <property type="match status" value="1"/>
</dbReference>
<feature type="active site" description="Nucleophile" evidence="4">
    <location>
        <position position="153"/>
    </location>
</feature>
<feature type="binding site" evidence="6">
    <location>
        <position position="75"/>
    </location>
    <ligand>
        <name>NAD(+)</name>
        <dbReference type="ChEBI" id="CHEBI:57540"/>
    </ligand>
</feature>
<dbReference type="EMBL" id="CP009910">
    <property type="protein sequence ID" value="AJA89907.1"/>
    <property type="molecule type" value="Genomic_DNA"/>
</dbReference>
<feature type="domain" description="Glyceraldehyde 3-phosphate dehydrogenase NAD(P) binding" evidence="10">
    <location>
        <begin position="1"/>
        <end position="153"/>
    </location>
</feature>
<keyword evidence="3 9" id="KW-0560">Oxidoreductase</keyword>
<evidence type="ECO:0000256" key="3">
    <source>
        <dbReference type="ARBA" id="ARBA00023002"/>
    </source>
</evidence>
<dbReference type="CDD" id="cd05214">
    <property type="entry name" value="GAPDH_I_N"/>
    <property type="match status" value="1"/>
</dbReference>
<dbReference type="SUPFAM" id="SSF51735">
    <property type="entry name" value="NAD(P)-binding Rossmann-fold domains"/>
    <property type="match status" value="1"/>
</dbReference>
<dbReference type="KEGG" id="bchi:OY14_00275"/>
<evidence type="ECO:0000256" key="9">
    <source>
        <dbReference type="RuleBase" id="RU361160"/>
    </source>
</evidence>
<comment type="subunit">
    <text evidence="2">Homotetramer.</text>
</comment>
<dbReference type="InterPro" id="IPR036291">
    <property type="entry name" value="NAD(P)-bd_dom_sf"/>
</dbReference>
<feature type="binding site" evidence="6">
    <location>
        <position position="122"/>
    </location>
    <ligand>
        <name>NAD(+)</name>
        <dbReference type="ChEBI" id="CHEBI:57540"/>
    </ligand>
</feature>
<dbReference type="PROSITE" id="PS00071">
    <property type="entry name" value="GAPDH"/>
    <property type="match status" value="1"/>
</dbReference>
<evidence type="ECO:0000313" key="12">
    <source>
        <dbReference type="Proteomes" id="UP000030940"/>
    </source>
</evidence>
<dbReference type="InterPro" id="IPR006424">
    <property type="entry name" value="Glyceraldehyde-3-P_DH_1"/>
</dbReference>
<dbReference type="Proteomes" id="UP000030940">
    <property type="component" value="Chromosome"/>
</dbReference>
<dbReference type="PANTHER" id="PTHR43148">
    <property type="entry name" value="GLYCERALDEHYDE-3-PHOSPHATE DEHYDROGENASE 2"/>
    <property type="match status" value="1"/>
</dbReference>
<dbReference type="FunFam" id="3.40.50.720:FF:000001">
    <property type="entry name" value="Glyceraldehyde-3-phosphate dehydrogenase"/>
    <property type="match status" value="1"/>
</dbReference>
<comment type="similarity">
    <text evidence="1 8">Belongs to the glyceraldehyde-3-phosphate dehydrogenase family.</text>
</comment>